<dbReference type="Pfam" id="PF00415">
    <property type="entry name" value="RCC1"/>
    <property type="match status" value="6"/>
</dbReference>
<dbReference type="PROSITE" id="PS50012">
    <property type="entry name" value="RCC1_3"/>
    <property type="match status" value="7"/>
</dbReference>
<dbReference type="PROSITE" id="PS00626">
    <property type="entry name" value="RCC1_2"/>
    <property type="match status" value="2"/>
</dbReference>
<feature type="repeat" description="RCC1" evidence="2">
    <location>
        <begin position="304"/>
        <end position="357"/>
    </location>
</feature>
<dbReference type="InterPro" id="IPR009091">
    <property type="entry name" value="RCC1/BLIP-II"/>
</dbReference>
<dbReference type="SUPFAM" id="SSF50985">
    <property type="entry name" value="RCC1/BLIP-II"/>
    <property type="match status" value="1"/>
</dbReference>
<dbReference type="EnsemblMetazoa" id="CapteT122289">
    <property type="protein sequence ID" value="CapteP122289"/>
    <property type="gene ID" value="CapteG122289"/>
</dbReference>
<feature type="repeat" description="RCC1" evidence="2">
    <location>
        <begin position="149"/>
        <end position="199"/>
    </location>
</feature>
<dbReference type="STRING" id="283909.R7UMR7"/>
<evidence type="ECO:0000256" key="2">
    <source>
        <dbReference type="PROSITE-ProRule" id="PRU00235"/>
    </source>
</evidence>
<dbReference type="PRINTS" id="PR00633">
    <property type="entry name" value="RCCNDNSATION"/>
</dbReference>
<evidence type="ECO:0000256" key="1">
    <source>
        <dbReference type="ARBA" id="ARBA00022737"/>
    </source>
</evidence>
<reference evidence="4 6" key="2">
    <citation type="journal article" date="2013" name="Nature">
        <title>Insights into bilaterian evolution from three spiralian genomes.</title>
        <authorList>
            <person name="Simakov O."/>
            <person name="Marletaz F."/>
            <person name="Cho S.J."/>
            <person name="Edsinger-Gonzales E."/>
            <person name="Havlak P."/>
            <person name="Hellsten U."/>
            <person name="Kuo D.H."/>
            <person name="Larsson T."/>
            <person name="Lv J."/>
            <person name="Arendt D."/>
            <person name="Savage R."/>
            <person name="Osoegawa K."/>
            <person name="de Jong P."/>
            <person name="Grimwood J."/>
            <person name="Chapman J.A."/>
            <person name="Shapiro H."/>
            <person name="Aerts A."/>
            <person name="Otillar R.P."/>
            <person name="Terry A.Y."/>
            <person name="Boore J.L."/>
            <person name="Grigoriev I.V."/>
            <person name="Lindberg D.R."/>
            <person name="Seaver E.C."/>
            <person name="Weisblat D.A."/>
            <person name="Putnam N.H."/>
            <person name="Rokhsar D.S."/>
        </authorList>
    </citation>
    <scope>NUCLEOTIDE SEQUENCE</scope>
    <source>
        <strain evidence="4 6">I ESC-2004</strain>
    </source>
</reference>
<dbReference type="EMBL" id="AMQN01007054">
    <property type="status" value="NOT_ANNOTATED_CDS"/>
    <property type="molecule type" value="Genomic_DNA"/>
</dbReference>
<organism evidence="4">
    <name type="scientific">Capitella teleta</name>
    <name type="common">Polychaete worm</name>
    <dbReference type="NCBI Taxonomy" id="283909"/>
    <lineage>
        <taxon>Eukaryota</taxon>
        <taxon>Metazoa</taxon>
        <taxon>Spiralia</taxon>
        <taxon>Lophotrochozoa</taxon>
        <taxon>Annelida</taxon>
        <taxon>Polychaeta</taxon>
        <taxon>Sedentaria</taxon>
        <taxon>Scolecida</taxon>
        <taxon>Capitellidae</taxon>
        <taxon>Capitella</taxon>
    </lineage>
</organism>
<dbReference type="EMBL" id="KB299856">
    <property type="protein sequence ID" value="ELU07510.1"/>
    <property type="molecule type" value="Genomic_DNA"/>
</dbReference>
<feature type="repeat" description="RCC1" evidence="2">
    <location>
        <begin position="251"/>
        <end position="303"/>
    </location>
</feature>
<accession>R7UMR7</accession>
<proteinExistence type="predicted"/>
<dbReference type="OMA" id="QAYSWGW"/>
<reference evidence="5" key="3">
    <citation type="submission" date="2015-06" db="UniProtKB">
        <authorList>
            <consortium name="EnsemblMetazoa"/>
        </authorList>
    </citation>
    <scope>IDENTIFICATION</scope>
</reference>
<feature type="non-terminal residue" evidence="4">
    <location>
        <position position="1"/>
    </location>
</feature>
<dbReference type="PANTHER" id="PTHR22872">
    <property type="entry name" value="BTK-BINDING PROTEIN-RELATED"/>
    <property type="match status" value="1"/>
</dbReference>
<feature type="region of interest" description="Disordered" evidence="3">
    <location>
        <begin position="356"/>
        <end position="382"/>
    </location>
</feature>
<feature type="repeat" description="RCC1" evidence="2">
    <location>
        <begin position="96"/>
        <end position="148"/>
    </location>
</feature>
<dbReference type="Proteomes" id="UP000014760">
    <property type="component" value="Unassembled WGS sequence"/>
</dbReference>
<dbReference type="Gene3D" id="2.130.10.30">
    <property type="entry name" value="Regulator of chromosome condensation 1/beta-lactamase-inhibitor protein II"/>
    <property type="match status" value="1"/>
</dbReference>
<keyword evidence="1" id="KW-0677">Repeat</keyword>
<dbReference type="HOGENOM" id="CLU_005210_5_0_1"/>
<feature type="compositionally biased region" description="Acidic residues" evidence="3">
    <location>
        <begin position="369"/>
        <end position="379"/>
    </location>
</feature>
<evidence type="ECO:0000313" key="5">
    <source>
        <dbReference type="EnsemblMetazoa" id="CapteP122289"/>
    </source>
</evidence>
<evidence type="ECO:0000313" key="4">
    <source>
        <dbReference type="EMBL" id="ELU07510.1"/>
    </source>
</evidence>
<feature type="repeat" description="RCC1" evidence="2">
    <location>
        <begin position="2"/>
        <end position="43"/>
    </location>
</feature>
<protein>
    <submittedName>
        <fullName evidence="4 5">Uncharacterized protein</fullName>
    </submittedName>
</protein>
<feature type="repeat" description="RCC1" evidence="2">
    <location>
        <begin position="200"/>
        <end position="251"/>
    </location>
</feature>
<reference evidence="6" key="1">
    <citation type="submission" date="2012-12" db="EMBL/GenBank/DDBJ databases">
        <authorList>
            <person name="Hellsten U."/>
            <person name="Grimwood J."/>
            <person name="Chapman J.A."/>
            <person name="Shapiro H."/>
            <person name="Aerts A."/>
            <person name="Otillar R.P."/>
            <person name="Terry A.Y."/>
            <person name="Boore J.L."/>
            <person name="Simakov O."/>
            <person name="Marletaz F."/>
            <person name="Cho S.-J."/>
            <person name="Edsinger-Gonzales E."/>
            <person name="Havlak P."/>
            <person name="Kuo D.-H."/>
            <person name="Larsson T."/>
            <person name="Lv J."/>
            <person name="Arendt D."/>
            <person name="Savage R."/>
            <person name="Osoegawa K."/>
            <person name="de Jong P."/>
            <person name="Lindberg D.R."/>
            <person name="Seaver E.C."/>
            <person name="Weisblat D.A."/>
            <person name="Putnam N.H."/>
            <person name="Grigoriev I.V."/>
            <person name="Rokhsar D.S."/>
        </authorList>
    </citation>
    <scope>NUCLEOTIDE SEQUENCE</scope>
    <source>
        <strain evidence="6">I ESC-2004</strain>
    </source>
</reference>
<name>R7UMR7_CAPTE</name>
<keyword evidence="6" id="KW-1185">Reference proteome</keyword>
<dbReference type="PANTHER" id="PTHR22872:SF9">
    <property type="entry name" value="X-LINKED RETINITIS PIGMENTOSA GTPASE REGULATOR"/>
    <property type="match status" value="1"/>
</dbReference>
<evidence type="ECO:0000313" key="6">
    <source>
        <dbReference type="Proteomes" id="UP000014760"/>
    </source>
</evidence>
<dbReference type="InterPro" id="IPR051625">
    <property type="entry name" value="Signaling_Regulatory_Domain"/>
</dbReference>
<dbReference type="InterPro" id="IPR000408">
    <property type="entry name" value="Reg_chr_condens"/>
</dbReference>
<evidence type="ECO:0000256" key="3">
    <source>
        <dbReference type="SAM" id="MobiDB-lite"/>
    </source>
</evidence>
<dbReference type="AlphaFoldDB" id="R7UMR7"/>
<feature type="repeat" description="RCC1" evidence="2">
    <location>
        <begin position="44"/>
        <end position="95"/>
    </location>
</feature>
<gene>
    <name evidence="4" type="ORF">CAPTEDRAFT_122289</name>
</gene>
<sequence length="477" mass="50697">TGAVFTFGKSKFADNAPSKFWIREDKVLHISCGDEHTSLLAGDGRVFTFGDNAWGQLGLGHTKPVTKPTRIKSLKAEKVHQVACGRSHTLLATESGKIYSFGCNNDRQLGLGLDDEKVCSPTVIKGLESHAVKMLSAGMYHSCVLTDKGSVYLWGGGEEGQLGFGEDVTKHETPERLDVDDEVVCIACGYYHTALVTAGGKLLTFGETDEGKLGRGSDTGDNCLPKVVDGIEGHVVSVACGGAHTVAITGWLVYTFGNGSSGQLGHGNMLLQADTPHKIVWQKPTKVRSASCGENHTALVTDRGQLWTCGDGRHGKLALGEENFANQFKPCHSVRFSKFVVEQVSCGGCHTLATGKPSLQNGNAAHDSSDEEGGLDFENGDLQKPHSALTQAVINRAGDFSGSFDLSGSISARNRRREKLPEAAGSLNRTLPPLNSSFLGAAPFGRPLAPLESSLSASTANNPLNLNRIPLIKKEQG</sequence>
<dbReference type="OrthoDB" id="10253607at2759"/>